<evidence type="ECO:0000313" key="2">
    <source>
        <dbReference type="Proteomes" id="UP001148838"/>
    </source>
</evidence>
<comment type="caution">
    <text evidence="1">The sequence shown here is derived from an EMBL/GenBank/DDBJ whole genome shotgun (WGS) entry which is preliminary data.</text>
</comment>
<protein>
    <recommendedName>
        <fullName evidence="3">Transposase</fullName>
    </recommendedName>
</protein>
<evidence type="ECO:0008006" key="3">
    <source>
        <dbReference type="Google" id="ProtNLM"/>
    </source>
</evidence>
<evidence type="ECO:0000313" key="1">
    <source>
        <dbReference type="EMBL" id="KAJ4434966.1"/>
    </source>
</evidence>
<dbReference type="PANTHER" id="PTHR46060">
    <property type="entry name" value="MARINER MOS1 TRANSPOSASE-LIKE PROTEIN"/>
    <property type="match status" value="1"/>
</dbReference>
<sequence length="268" mass="31589">MKVKFCSGNSGRFSQKIPASFDIDLQFYVIHNDNHNWHRTQRENYSPQTFSPGDPLDGISTTTIYSYFLEHNLRPAVRRKRPNVLNSHPIVLHDGVRSHIAAPVVILLRRWNWEILEHPPYFPDMNPCDFDLFAKMKLLLRGVRFRIRQTIIAAVEQSVRRLVQQDYVDSMICGGEFFMVAVNILNKQSRRADEGWSSSLRVGRRLTSQHRKKQLATKPSNKQRRRWEDNIKMDLREVGYDDRDWINLPQDRDQWRAYVSAAMNLRVP</sequence>
<dbReference type="EMBL" id="JAJSOF020000025">
    <property type="protein sequence ID" value="KAJ4434966.1"/>
    <property type="molecule type" value="Genomic_DNA"/>
</dbReference>
<dbReference type="Proteomes" id="UP001148838">
    <property type="component" value="Unassembled WGS sequence"/>
</dbReference>
<keyword evidence="2" id="KW-1185">Reference proteome</keyword>
<gene>
    <name evidence="1" type="ORF">ANN_23538</name>
</gene>
<dbReference type="InterPro" id="IPR036397">
    <property type="entry name" value="RNaseH_sf"/>
</dbReference>
<accession>A0ABQ8SLD6</accession>
<proteinExistence type="predicted"/>
<reference evidence="1 2" key="1">
    <citation type="journal article" date="2022" name="Allergy">
        <title>Genome assembly and annotation of Periplaneta americana reveal a comprehensive cockroach allergen profile.</title>
        <authorList>
            <person name="Wang L."/>
            <person name="Xiong Q."/>
            <person name="Saelim N."/>
            <person name="Wang L."/>
            <person name="Nong W."/>
            <person name="Wan A.T."/>
            <person name="Shi M."/>
            <person name="Liu X."/>
            <person name="Cao Q."/>
            <person name="Hui J.H.L."/>
            <person name="Sookrung N."/>
            <person name="Leung T.F."/>
            <person name="Tungtrongchitr A."/>
            <person name="Tsui S.K.W."/>
        </authorList>
    </citation>
    <scope>NUCLEOTIDE SEQUENCE [LARGE SCALE GENOMIC DNA]</scope>
    <source>
        <strain evidence="1">PWHHKU_190912</strain>
    </source>
</reference>
<dbReference type="PANTHER" id="PTHR46060:SF1">
    <property type="entry name" value="MARINER MOS1 TRANSPOSASE-LIKE PROTEIN"/>
    <property type="match status" value="1"/>
</dbReference>
<name>A0ABQ8SLD6_PERAM</name>
<dbReference type="InterPro" id="IPR052709">
    <property type="entry name" value="Transposase-MT_Hybrid"/>
</dbReference>
<organism evidence="1 2">
    <name type="scientific">Periplaneta americana</name>
    <name type="common">American cockroach</name>
    <name type="synonym">Blatta americana</name>
    <dbReference type="NCBI Taxonomy" id="6978"/>
    <lineage>
        <taxon>Eukaryota</taxon>
        <taxon>Metazoa</taxon>
        <taxon>Ecdysozoa</taxon>
        <taxon>Arthropoda</taxon>
        <taxon>Hexapoda</taxon>
        <taxon>Insecta</taxon>
        <taxon>Pterygota</taxon>
        <taxon>Neoptera</taxon>
        <taxon>Polyneoptera</taxon>
        <taxon>Dictyoptera</taxon>
        <taxon>Blattodea</taxon>
        <taxon>Blattoidea</taxon>
        <taxon>Blattidae</taxon>
        <taxon>Blattinae</taxon>
        <taxon>Periplaneta</taxon>
    </lineage>
</organism>
<dbReference type="Gene3D" id="3.30.420.10">
    <property type="entry name" value="Ribonuclease H-like superfamily/Ribonuclease H"/>
    <property type="match status" value="1"/>
</dbReference>